<keyword evidence="6 9" id="KW-1133">Transmembrane helix</keyword>
<feature type="compositionally biased region" description="Basic and acidic residues" evidence="8">
    <location>
        <begin position="587"/>
        <end position="661"/>
    </location>
</feature>
<feature type="compositionally biased region" description="Low complexity" evidence="8">
    <location>
        <begin position="941"/>
        <end position="950"/>
    </location>
</feature>
<feature type="transmembrane region" description="Helical" evidence="9">
    <location>
        <begin position="355"/>
        <end position="372"/>
    </location>
</feature>
<evidence type="ECO:0000256" key="4">
    <source>
        <dbReference type="ARBA" id="ARBA00022692"/>
    </source>
</evidence>
<dbReference type="Proteomes" id="UP000531151">
    <property type="component" value="Unassembled WGS sequence"/>
</dbReference>
<feature type="domain" description="Amino acid transporter transmembrane" evidence="10">
    <location>
        <begin position="1"/>
        <end position="369"/>
    </location>
</feature>
<feature type="compositionally biased region" description="Gly residues" evidence="8">
    <location>
        <begin position="931"/>
        <end position="940"/>
    </location>
</feature>
<protein>
    <submittedName>
        <fullName evidence="11">S38A3 protein</fullName>
    </submittedName>
</protein>
<dbReference type="AlphaFoldDB" id="A0A7K4JM60"/>
<evidence type="ECO:0000256" key="5">
    <source>
        <dbReference type="ARBA" id="ARBA00022970"/>
    </source>
</evidence>
<feature type="compositionally biased region" description="Basic and acidic residues" evidence="8">
    <location>
        <begin position="441"/>
        <end position="454"/>
    </location>
</feature>
<feature type="region of interest" description="Disordered" evidence="8">
    <location>
        <begin position="913"/>
        <end position="1062"/>
    </location>
</feature>
<feature type="compositionally biased region" description="Basic and acidic residues" evidence="8">
    <location>
        <begin position="702"/>
        <end position="717"/>
    </location>
</feature>
<feature type="compositionally biased region" description="Polar residues" evidence="8">
    <location>
        <begin position="913"/>
        <end position="923"/>
    </location>
</feature>
<name>A0A7K4JM60_GEOCA</name>
<feature type="compositionally biased region" description="Basic and acidic residues" evidence="8">
    <location>
        <begin position="829"/>
        <end position="857"/>
    </location>
</feature>
<proteinExistence type="inferred from homology"/>
<keyword evidence="5" id="KW-0029">Amino-acid transport</keyword>
<dbReference type="OrthoDB" id="513400at2759"/>
<feature type="compositionally biased region" description="Basic and acidic residues" evidence="8">
    <location>
        <begin position="565"/>
        <end position="577"/>
    </location>
</feature>
<feature type="region of interest" description="Disordered" evidence="8">
    <location>
        <begin position="396"/>
        <end position="454"/>
    </location>
</feature>
<evidence type="ECO:0000256" key="2">
    <source>
        <dbReference type="ARBA" id="ARBA00008066"/>
    </source>
</evidence>
<organism evidence="11 12">
    <name type="scientific">Geococcyx californianus</name>
    <name type="common">Greater roadrunner</name>
    <name type="synonym">Saurothera californiana</name>
    <dbReference type="NCBI Taxonomy" id="8947"/>
    <lineage>
        <taxon>Eukaryota</taxon>
        <taxon>Metazoa</taxon>
        <taxon>Chordata</taxon>
        <taxon>Craniata</taxon>
        <taxon>Vertebrata</taxon>
        <taxon>Euteleostomi</taxon>
        <taxon>Archelosauria</taxon>
        <taxon>Archosauria</taxon>
        <taxon>Dinosauria</taxon>
        <taxon>Saurischia</taxon>
        <taxon>Theropoda</taxon>
        <taxon>Coelurosauria</taxon>
        <taxon>Aves</taxon>
        <taxon>Neognathae</taxon>
        <taxon>Neoaves</taxon>
        <taxon>Otidimorphae</taxon>
        <taxon>Cuculiformes</taxon>
        <taxon>Neomorphidae</taxon>
        <taxon>Geococcyx</taxon>
    </lineage>
</organism>
<feature type="transmembrane region" description="Helical" evidence="9">
    <location>
        <begin position="202"/>
        <end position="229"/>
    </location>
</feature>
<feature type="transmembrane region" description="Helical" evidence="9">
    <location>
        <begin position="60"/>
        <end position="81"/>
    </location>
</feature>
<evidence type="ECO:0000256" key="3">
    <source>
        <dbReference type="ARBA" id="ARBA00022448"/>
    </source>
</evidence>
<keyword evidence="3" id="KW-0813">Transport</keyword>
<evidence type="ECO:0000256" key="6">
    <source>
        <dbReference type="ARBA" id="ARBA00022989"/>
    </source>
</evidence>
<feature type="region of interest" description="Disordered" evidence="8">
    <location>
        <begin position="488"/>
        <end position="661"/>
    </location>
</feature>
<feature type="compositionally biased region" description="Basic and acidic residues" evidence="8">
    <location>
        <begin position="957"/>
        <end position="967"/>
    </location>
</feature>
<comment type="caution">
    <text evidence="11">The sequence shown here is derived from an EMBL/GenBank/DDBJ whole genome shotgun (WGS) entry which is preliminary data.</text>
</comment>
<feature type="region of interest" description="Disordered" evidence="8">
    <location>
        <begin position="702"/>
        <end position="858"/>
    </location>
</feature>
<dbReference type="GO" id="GO:0015179">
    <property type="term" value="F:L-amino acid transmembrane transporter activity"/>
    <property type="evidence" value="ECO:0007669"/>
    <property type="project" value="TreeGrafter"/>
</dbReference>
<feature type="non-terminal residue" evidence="11">
    <location>
        <position position="1"/>
    </location>
</feature>
<dbReference type="EMBL" id="VWPV01030699">
    <property type="protein sequence ID" value="NWH66401.1"/>
    <property type="molecule type" value="Genomic_DNA"/>
</dbReference>
<evidence type="ECO:0000313" key="11">
    <source>
        <dbReference type="EMBL" id="NWH66401.1"/>
    </source>
</evidence>
<evidence type="ECO:0000313" key="12">
    <source>
        <dbReference type="Proteomes" id="UP000531151"/>
    </source>
</evidence>
<feature type="transmembrane region" description="Helical" evidence="9">
    <location>
        <begin position="101"/>
        <end position="119"/>
    </location>
</feature>
<feature type="transmembrane region" description="Helical" evidence="9">
    <location>
        <begin position="298"/>
        <end position="316"/>
    </location>
</feature>
<evidence type="ECO:0000256" key="9">
    <source>
        <dbReference type="SAM" id="Phobius"/>
    </source>
</evidence>
<reference evidence="11 12" key="1">
    <citation type="submission" date="2019-09" db="EMBL/GenBank/DDBJ databases">
        <title>Bird 10,000 Genomes (B10K) Project - Family phase.</title>
        <authorList>
            <person name="Zhang G."/>
        </authorList>
    </citation>
    <scope>NUCLEOTIDE SEQUENCE [LARGE SCALE GENOMIC DNA]</scope>
    <source>
        <strain evidence="11">B10K-CU-031-07</strain>
        <tissue evidence="11">Muscle</tissue>
    </source>
</reference>
<feature type="compositionally biased region" description="Basic and acidic residues" evidence="8">
    <location>
        <begin position="1015"/>
        <end position="1035"/>
    </location>
</feature>
<evidence type="ECO:0000256" key="8">
    <source>
        <dbReference type="SAM" id="MobiDB-lite"/>
    </source>
</evidence>
<keyword evidence="4 9" id="KW-0812">Transmembrane</keyword>
<dbReference type="Pfam" id="PF01490">
    <property type="entry name" value="Aa_trans"/>
    <property type="match status" value="1"/>
</dbReference>
<evidence type="ECO:0000256" key="1">
    <source>
        <dbReference type="ARBA" id="ARBA00004141"/>
    </source>
</evidence>
<feature type="compositionally biased region" description="Basic and acidic residues" evidence="8">
    <location>
        <begin position="781"/>
        <end position="807"/>
    </location>
</feature>
<feature type="transmembrane region" description="Helical" evidence="9">
    <location>
        <begin position="322"/>
        <end position="343"/>
    </location>
</feature>
<accession>A0A7K4JM60</accession>
<feature type="transmembrane region" description="Helical" evidence="9">
    <location>
        <begin position="131"/>
        <end position="150"/>
    </location>
</feature>
<keyword evidence="7 9" id="KW-0472">Membrane</keyword>
<dbReference type="InterPro" id="IPR013057">
    <property type="entry name" value="AA_transpt_TM"/>
</dbReference>
<evidence type="ECO:0000259" key="10">
    <source>
        <dbReference type="Pfam" id="PF01490"/>
    </source>
</evidence>
<dbReference type="PANTHER" id="PTHR22950">
    <property type="entry name" value="AMINO ACID TRANSPORTER"/>
    <property type="match status" value="1"/>
</dbReference>
<dbReference type="GO" id="GO:0016020">
    <property type="term" value="C:membrane"/>
    <property type="evidence" value="ECO:0007669"/>
    <property type="project" value="UniProtKB-SubCell"/>
</dbReference>
<evidence type="ECO:0000256" key="7">
    <source>
        <dbReference type="ARBA" id="ARBA00023136"/>
    </source>
</evidence>
<feature type="transmembrane region" description="Helical" evidence="9">
    <location>
        <begin position="6"/>
        <end position="27"/>
    </location>
</feature>
<comment type="similarity">
    <text evidence="2">Belongs to the amino acid/polyamine transporter 2 family.</text>
</comment>
<feature type="region of interest" description="Disordered" evidence="8">
    <location>
        <begin position="871"/>
        <end position="890"/>
    </location>
</feature>
<dbReference type="PANTHER" id="PTHR22950:SF646">
    <property type="entry name" value="SODIUM-COUPLED NEUTRAL AMINO ACID TRANSPORTER 10-RELATED"/>
    <property type="match status" value="1"/>
</dbReference>
<comment type="subcellular location">
    <subcellularLocation>
        <location evidence="1">Membrane</location>
        <topology evidence="1">Multi-pass membrane protein</topology>
    </subcellularLocation>
</comment>
<feature type="non-terminal residue" evidence="11">
    <location>
        <position position="1105"/>
    </location>
</feature>
<feature type="compositionally biased region" description="Basic and acidic residues" evidence="8">
    <location>
        <begin position="992"/>
        <end position="1007"/>
    </location>
</feature>
<sequence length="1105" mass="121390">ILCLSFPLFQCGIVLGALLLIFCSWMTHQSCMFLVKSANLSKRRTYPGLAFHAYGKAGKMLVETSMIGLMLGTCIAFYVVIGDLGSNFFARLLGFQVSGSFRIVLLFAVSLCIVLPLSLQRNMMASIQSFSAMALIFYTVFMFVIVLSSFKHGLFSGQWLQRVSYTRWEGIFRCIPIFGMSFACQSQVLPTYDSLDEPSVKIMSSIFASSLNVVTTFYITVGFFGYVSYTEAIAGNVLMNFPSNLVTEMIRVGFMMSVAVGFPMMILPCRQALNTLLFEQQQKDGTFAAGGYMPPLRFKALTLAVVFGTMVGGIMIPNVETVLGLTGATMGSLICFICPALIYKKIHKNALCSQIILWIGLGILVISTYTTLSATEDTPVKTEVVGLERLDGEENRIDQDSVKIPDQNPVAEEAEDDRDKPKLADEKEEMEQPQIKVPMEVPKREEERGKLEEKVQLDRPDQGIALPVGEAHRHEPPVPHDEVVVDMGREWEESEENKLAPGGANDRLLKPVLEEPAPPNPQKEAIGPKQGKEAIAENQARGGTDKPVKNPKNVLEVMVQQDGRPPYKELEPDKQELGAKAQAAVPDGEKKAEAAGDREKSKLQLPRKVEEAAKSVEKEGDPGEKQELPLPDRVDQLEPREAPNTAEKEVENAESKLEEAGQAKLLDHNVLLQVIKEQQVQQKQLLDQQAKLLAVIEEQHKEIHQQRQEEGGEEKPIQAETQQEPAVLLAKSKEDESLRAKPVAAAKPLSKELQEQPAQGLGQQPADSAEQRRGAAGKLGEAGHKHEIPGVPPKERKVPQQENDRAVKNPMENWEPLHGDAQRIPAARNHLEKKPLAEDLGGDHEAKAGRDIHEKNSLKAVEVATAPIQREQLGAAKVQGEAGRSLERDSGIDFKAKALSQVEPRDLAVVLDSSSKQIVAQSEQRPRESQGGAGTEGAAGAGRRQQALQGDPAGNMKGREEALRENVVDMAQDLQGGLRSKQKRGEGGLSNDAEKKPGPENAQKPEKGAAAQGEQKLDHDVKPNRDLKLQADLDLRRRRRDLLPPEEEEAEQGAGVLIGLNPLPDVKVNDLRSALETRLNQVAEGAQQVVHSRQIKQMTQADESV</sequence>
<keyword evidence="12" id="KW-1185">Reference proteome</keyword>
<gene>
    <name evidence="11" type="primary">Slc38a3</name>
    <name evidence="11" type="ORF">GEOCAL_R03818</name>
</gene>